<dbReference type="GO" id="GO:0016020">
    <property type="term" value="C:membrane"/>
    <property type="evidence" value="ECO:0007669"/>
    <property type="project" value="UniProtKB-SubCell"/>
</dbReference>
<evidence type="ECO:0000313" key="8">
    <source>
        <dbReference type="EMBL" id="KAK9149872.1"/>
    </source>
</evidence>
<keyword evidence="9" id="KW-1185">Reference proteome</keyword>
<dbReference type="PANTHER" id="PTHR31585:SF44">
    <property type="entry name" value="FOLATE-BIOPTERIN TRANSPORTER 6-RELATED"/>
    <property type="match status" value="1"/>
</dbReference>
<gene>
    <name evidence="8" type="ORF">Scep_008629</name>
</gene>
<dbReference type="Proteomes" id="UP001419268">
    <property type="component" value="Unassembled WGS sequence"/>
</dbReference>
<dbReference type="PANTHER" id="PTHR31585">
    <property type="entry name" value="FOLATE-BIOPTERIN TRANSPORTER 1, CHLOROPLASTIC"/>
    <property type="match status" value="1"/>
</dbReference>
<proteinExistence type="inferred from homology"/>
<comment type="caution">
    <text evidence="8">The sequence shown here is derived from an EMBL/GenBank/DDBJ whole genome shotgun (WGS) entry which is preliminary data.</text>
</comment>
<feature type="transmembrane region" description="Helical" evidence="7">
    <location>
        <begin position="90"/>
        <end position="109"/>
    </location>
</feature>
<keyword evidence="6 7" id="KW-0472">Membrane</keyword>
<dbReference type="SUPFAM" id="SSF103473">
    <property type="entry name" value="MFS general substrate transporter"/>
    <property type="match status" value="1"/>
</dbReference>
<evidence type="ECO:0000256" key="5">
    <source>
        <dbReference type="ARBA" id="ARBA00022989"/>
    </source>
</evidence>
<comment type="similarity">
    <text evidence="2">Belongs to the major facilitator superfamily. Folate-biopterin transporter (TC 2.A.71) family.</text>
</comment>
<comment type="subcellular location">
    <subcellularLocation>
        <location evidence="1">Membrane</location>
        <topology evidence="1">Multi-pass membrane protein</topology>
    </subcellularLocation>
</comment>
<keyword evidence="5 7" id="KW-1133">Transmembrane helix</keyword>
<evidence type="ECO:0000256" key="3">
    <source>
        <dbReference type="ARBA" id="ARBA00022448"/>
    </source>
</evidence>
<dbReference type="Pfam" id="PF03092">
    <property type="entry name" value="BT1"/>
    <property type="match status" value="1"/>
</dbReference>
<evidence type="ECO:0000313" key="9">
    <source>
        <dbReference type="Proteomes" id="UP001419268"/>
    </source>
</evidence>
<dbReference type="AlphaFoldDB" id="A0AAP0PMX0"/>
<keyword evidence="4 7" id="KW-0812">Transmembrane</keyword>
<evidence type="ECO:0000256" key="2">
    <source>
        <dbReference type="ARBA" id="ARBA00007015"/>
    </source>
</evidence>
<feature type="transmembrane region" description="Helical" evidence="7">
    <location>
        <begin position="58"/>
        <end position="78"/>
    </location>
</feature>
<dbReference type="EMBL" id="JBBNAG010000003">
    <property type="protein sequence ID" value="KAK9149872.1"/>
    <property type="molecule type" value="Genomic_DNA"/>
</dbReference>
<organism evidence="8 9">
    <name type="scientific">Stephania cephalantha</name>
    <dbReference type="NCBI Taxonomy" id="152367"/>
    <lineage>
        <taxon>Eukaryota</taxon>
        <taxon>Viridiplantae</taxon>
        <taxon>Streptophyta</taxon>
        <taxon>Embryophyta</taxon>
        <taxon>Tracheophyta</taxon>
        <taxon>Spermatophyta</taxon>
        <taxon>Magnoliopsida</taxon>
        <taxon>Ranunculales</taxon>
        <taxon>Menispermaceae</taxon>
        <taxon>Menispermoideae</taxon>
        <taxon>Cissampelideae</taxon>
        <taxon>Stephania</taxon>
    </lineage>
</organism>
<name>A0AAP0PMX0_9MAGN</name>
<reference evidence="8 9" key="1">
    <citation type="submission" date="2024-01" db="EMBL/GenBank/DDBJ databases">
        <title>Genome assemblies of Stephania.</title>
        <authorList>
            <person name="Yang L."/>
        </authorList>
    </citation>
    <scope>NUCLEOTIDE SEQUENCE [LARGE SCALE GENOMIC DNA]</scope>
    <source>
        <strain evidence="8">JXDWG</strain>
        <tissue evidence="8">Leaf</tissue>
    </source>
</reference>
<evidence type="ECO:0000256" key="6">
    <source>
        <dbReference type="ARBA" id="ARBA00023136"/>
    </source>
</evidence>
<feature type="transmembrane region" description="Helical" evidence="7">
    <location>
        <begin position="20"/>
        <end position="38"/>
    </location>
</feature>
<dbReference type="InterPro" id="IPR036259">
    <property type="entry name" value="MFS_trans_sf"/>
</dbReference>
<evidence type="ECO:0000256" key="1">
    <source>
        <dbReference type="ARBA" id="ARBA00004141"/>
    </source>
</evidence>
<sequence length="241" mass="27040">MEKAWNAVNGMYKTIKFPGVWKPSLFMYFSLALSISTYEGRFYWYTDPKASPAFSQEFVGMIYAIGALASIVGSLIYQKCLKNFPFRNQLFIAQLLYVTTGMLDLIFVLRCNLKLGISDYLFVVMEECVSRIITKIRLTPMIVLSTKLCPSGIEGSFFALLMCIDSLGSLSSKWAGGMALHALHVTRTDFRNLWFAILIRNALRLATVSFIFLSPTADSSDVLIPPNLLSNSSTNLDVEEE</sequence>
<accession>A0AAP0PMX0</accession>
<protein>
    <submittedName>
        <fullName evidence="8">Uncharacterized protein</fullName>
    </submittedName>
</protein>
<evidence type="ECO:0000256" key="7">
    <source>
        <dbReference type="SAM" id="Phobius"/>
    </source>
</evidence>
<dbReference type="InterPro" id="IPR039309">
    <property type="entry name" value="BT1"/>
</dbReference>
<keyword evidence="3" id="KW-0813">Transport</keyword>
<evidence type="ECO:0000256" key="4">
    <source>
        <dbReference type="ARBA" id="ARBA00022692"/>
    </source>
</evidence>